<name>A0ABR5EZI9_9ACTN</name>
<comment type="caution">
    <text evidence="1">The sequence shown here is derived from an EMBL/GenBank/DDBJ whole genome shotgun (WGS) entry which is preliminary data.</text>
</comment>
<accession>A0ABR5EZI9</accession>
<gene>
    <name evidence="1" type="ORF">FrCorBMG51_21865</name>
</gene>
<keyword evidence="2" id="KW-1185">Reference proteome</keyword>
<evidence type="ECO:0000313" key="1">
    <source>
        <dbReference type="EMBL" id="KLL09880.1"/>
    </source>
</evidence>
<sequence>MLGVLADPVVRIGVYIDDDHDYYLSPAGDLDVIVEERAHFVAGTWAAYQLTTVVQCPHCDRRYATDVLGGVVVETTALAGSIVWADDVFLRENPAGYLALQIRDLIAAEREDPSPATAWWPLPGEVP</sequence>
<reference evidence="1 2" key="1">
    <citation type="submission" date="2014-12" db="EMBL/GenBank/DDBJ databases">
        <title>Frankia sp. BMG5.1 draft genome.</title>
        <authorList>
            <person name="Gtari M."/>
            <person name="Ghodhbane-Gtari F."/>
            <person name="Nouioui I."/>
            <person name="Ktari A."/>
            <person name="Hezbri K."/>
            <person name="Mimouni W."/>
            <person name="Sbissi I."/>
            <person name="Ayari A."/>
            <person name="Yamanaka T."/>
            <person name="Normand P."/>
            <person name="Tisa L.S."/>
            <person name="Boudabous A."/>
        </authorList>
    </citation>
    <scope>NUCLEOTIDE SEQUENCE [LARGE SCALE GENOMIC DNA]</scope>
    <source>
        <strain evidence="1 2">BMG5.1</strain>
    </source>
</reference>
<evidence type="ECO:0000313" key="2">
    <source>
        <dbReference type="Proteomes" id="UP000035425"/>
    </source>
</evidence>
<protein>
    <submittedName>
        <fullName evidence="1">Uncharacterized protein</fullName>
    </submittedName>
</protein>
<organism evidence="1 2">
    <name type="scientific">Protofrankia coriariae</name>
    <dbReference type="NCBI Taxonomy" id="1562887"/>
    <lineage>
        <taxon>Bacteria</taxon>
        <taxon>Bacillati</taxon>
        <taxon>Actinomycetota</taxon>
        <taxon>Actinomycetes</taxon>
        <taxon>Frankiales</taxon>
        <taxon>Frankiaceae</taxon>
        <taxon>Protofrankia</taxon>
    </lineage>
</organism>
<dbReference type="RefSeq" id="WP_047224885.1">
    <property type="nucleotide sequence ID" value="NZ_JWIO01000053.1"/>
</dbReference>
<proteinExistence type="predicted"/>
<dbReference type="Proteomes" id="UP000035425">
    <property type="component" value="Unassembled WGS sequence"/>
</dbReference>
<dbReference type="EMBL" id="JWIO01000053">
    <property type="protein sequence ID" value="KLL09880.1"/>
    <property type="molecule type" value="Genomic_DNA"/>
</dbReference>